<organism evidence="2">
    <name type="scientific">Sipha flava</name>
    <name type="common">yellow sugarcane aphid</name>
    <dbReference type="NCBI Taxonomy" id="143950"/>
    <lineage>
        <taxon>Eukaryota</taxon>
        <taxon>Metazoa</taxon>
        <taxon>Ecdysozoa</taxon>
        <taxon>Arthropoda</taxon>
        <taxon>Hexapoda</taxon>
        <taxon>Insecta</taxon>
        <taxon>Pterygota</taxon>
        <taxon>Neoptera</taxon>
        <taxon>Paraneoptera</taxon>
        <taxon>Hemiptera</taxon>
        <taxon>Sternorrhyncha</taxon>
        <taxon>Aphidomorpha</taxon>
        <taxon>Aphidoidea</taxon>
        <taxon>Aphididae</taxon>
        <taxon>Sipha</taxon>
    </lineage>
</organism>
<dbReference type="EMBL" id="GGMS01009455">
    <property type="protein sequence ID" value="MBY78658.1"/>
    <property type="molecule type" value="Transcribed_RNA"/>
</dbReference>
<name>A0A2S2QLT3_9HEMI</name>
<dbReference type="AlphaFoldDB" id="A0A2S2QLT3"/>
<feature type="transmembrane region" description="Helical" evidence="1">
    <location>
        <begin position="36"/>
        <end position="58"/>
    </location>
</feature>
<accession>A0A2S2QLT3</accession>
<keyword evidence="1" id="KW-0472">Membrane</keyword>
<keyword evidence="1" id="KW-0812">Transmembrane</keyword>
<gene>
    <name evidence="2" type="ORF">g.185053</name>
</gene>
<evidence type="ECO:0000313" key="2">
    <source>
        <dbReference type="EMBL" id="MBY78658.1"/>
    </source>
</evidence>
<protein>
    <submittedName>
        <fullName evidence="2">Uncharacterized protein</fullName>
    </submittedName>
</protein>
<evidence type="ECO:0000256" key="1">
    <source>
        <dbReference type="SAM" id="Phobius"/>
    </source>
</evidence>
<reference evidence="2" key="1">
    <citation type="submission" date="2018-04" db="EMBL/GenBank/DDBJ databases">
        <title>Transcriptome assembly of Sipha flava.</title>
        <authorList>
            <person name="Scully E.D."/>
            <person name="Geib S.M."/>
            <person name="Palmer N.A."/>
            <person name="Koch K."/>
            <person name="Bradshaw J."/>
            <person name="Heng-Moss T."/>
            <person name="Sarath G."/>
        </authorList>
    </citation>
    <scope>NUCLEOTIDE SEQUENCE</scope>
</reference>
<sequence length="106" mass="12714">MYLHASRTRTTTLSRLNLDVLSERSYTPISHLRTNALITTCLLIPVIINYISKLFVTYNRNQDHAHVYVTRFYVMNSKLYFMFFFKYSCLLFKYFGFVYIETIVQL</sequence>
<proteinExistence type="predicted"/>
<feature type="transmembrane region" description="Helical" evidence="1">
    <location>
        <begin position="79"/>
        <end position="100"/>
    </location>
</feature>
<keyword evidence="1" id="KW-1133">Transmembrane helix</keyword>